<keyword evidence="1" id="KW-1133">Transmembrane helix</keyword>
<keyword evidence="1" id="KW-0472">Membrane</keyword>
<comment type="caution">
    <text evidence="2">The sequence shown here is derived from an EMBL/GenBank/DDBJ whole genome shotgun (WGS) entry which is preliminary data.</text>
</comment>
<evidence type="ECO:0000256" key="1">
    <source>
        <dbReference type="SAM" id="Phobius"/>
    </source>
</evidence>
<accession>A0A5D4T686</accession>
<reference evidence="2 3" key="1">
    <citation type="submission" date="2019-08" db="EMBL/GenBank/DDBJ databases">
        <title>Bacillus genomes from the desert of Cuatro Cienegas, Coahuila.</title>
        <authorList>
            <person name="Olmedo-Alvarez G."/>
        </authorList>
    </citation>
    <scope>NUCLEOTIDE SEQUENCE [LARGE SCALE GENOMIC DNA]</scope>
    <source>
        <strain evidence="2 3">CH28_1T</strain>
    </source>
</reference>
<dbReference type="EMBL" id="VTEV01000001">
    <property type="protein sequence ID" value="TYS70421.1"/>
    <property type="molecule type" value="Genomic_DNA"/>
</dbReference>
<gene>
    <name evidence="2" type="ORF">FZC76_00550</name>
</gene>
<feature type="transmembrane region" description="Helical" evidence="1">
    <location>
        <begin position="12"/>
        <end position="32"/>
    </location>
</feature>
<feature type="transmembrane region" description="Helical" evidence="1">
    <location>
        <begin position="86"/>
        <end position="106"/>
    </location>
</feature>
<dbReference type="OrthoDB" id="1934177at2"/>
<proteinExistence type="predicted"/>
<name>A0A5D4T686_9BACI</name>
<organism evidence="2 3">
    <name type="scientific">Sutcliffiella horikoshii</name>
    <dbReference type="NCBI Taxonomy" id="79883"/>
    <lineage>
        <taxon>Bacteria</taxon>
        <taxon>Bacillati</taxon>
        <taxon>Bacillota</taxon>
        <taxon>Bacilli</taxon>
        <taxon>Bacillales</taxon>
        <taxon>Bacillaceae</taxon>
        <taxon>Sutcliffiella</taxon>
    </lineage>
</organism>
<evidence type="ECO:0000313" key="3">
    <source>
        <dbReference type="Proteomes" id="UP000322524"/>
    </source>
</evidence>
<evidence type="ECO:0000313" key="2">
    <source>
        <dbReference type="EMBL" id="TYS70421.1"/>
    </source>
</evidence>
<protein>
    <submittedName>
        <fullName evidence="2">Uncharacterized protein</fullName>
    </submittedName>
</protein>
<dbReference type="AlphaFoldDB" id="A0A5D4T686"/>
<sequence>MENEIITNLSMQSLMINVVIGIVVGLFVSFILKRAYRNKKKIDKGFALIYYKLSYRRKLIRNLWQLPLSFIALIAIIIIFDIHTTASVFLLSLFILSGLTHCLLLYRKWKQEERNTEM</sequence>
<dbReference type="Proteomes" id="UP000322524">
    <property type="component" value="Unassembled WGS sequence"/>
</dbReference>
<feature type="transmembrane region" description="Helical" evidence="1">
    <location>
        <begin position="62"/>
        <end position="80"/>
    </location>
</feature>
<keyword evidence="1" id="KW-0812">Transmembrane</keyword>
<dbReference type="RefSeq" id="WP_148986331.1">
    <property type="nucleotide sequence ID" value="NZ_VTEV01000001.1"/>
</dbReference>